<keyword evidence="3" id="KW-1185">Reference proteome</keyword>
<dbReference type="OrthoDB" id="2152029at2759"/>
<accession>A5DNR3</accession>
<dbReference type="InterPro" id="IPR019436">
    <property type="entry name" value="Say1-like"/>
</dbReference>
<dbReference type="AlphaFoldDB" id="A5DNR3"/>
<evidence type="ECO:0000313" key="3">
    <source>
        <dbReference type="Proteomes" id="UP000001997"/>
    </source>
</evidence>
<dbReference type="HOGENOM" id="CLU_713702_0_0_1"/>
<dbReference type="InterPro" id="IPR050300">
    <property type="entry name" value="GDXG_lipolytic_enzyme"/>
</dbReference>
<proteinExistence type="predicted"/>
<keyword evidence="1" id="KW-0378">Hydrolase</keyword>
<organism evidence="2 3">
    <name type="scientific">Meyerozyma guilliermondii (strain ATCC 6260 / CBS 566 / DSM 6381 / JCM 1539 / NBRC 10279 / NRRL Y-324)</name>
    <name type="common">Yeast</name>
    <name type="synonym">Candida guilliermondii</name>
    <dbReference type="NCBI Taxonomy" id="294746"/>
    <lineage>
        <taxon>Eukaryota</taxon>
        <taxon>Fungi</taxon>
        <taxon>Dikarya</taxon>
        <taxon>Ascomycota</taxon>
        <taxon>Saccharomycotina</taxon>
        <taxon>Pichiomycetes</taxon>
        <taxon>Debaryomycetaceae</taxon>
        <taxon>Meyerozyma</taxon>
    </lineage>
</organism>
<gene>
    <name evidence="2" type="ORF">PGUG_04914</name>
</gene>
<dbReference type="RefSeq" id="XP_001482959.2">
    <property type="nucleotide sequence ID" value="XM_001482909.1"/>
</dbReference>
<sequence>MVTAKFVWKLVTVPAVILRTIVQYFTTGTVYSRTSSEFTDSLFKNVHMSVIYHLSGAIAKENCRQFVYTKMTKFVDKYADNAMVKNVLKGYGVAYGKHSRWIVKNNGPNVVVFLHGGGYMLNVFESQYVQLLALYHALPRHVQDNLSIVIIEYSLTIHEHTYPTQIHETLELYSQLVSDGYNEITLMGGSAGGNLALAISRFIAYPEEAAGHFSQFKQFDFNFGPLPQPKALLLSSPWVQPATANPVPTKYGIDVTGDLGSRDTYMGDCYLGGVSKEATIPWVTFTETNFQQHWAKVEPIVTNGRTLIICGEREVLRAGIEKFVDIVNDGGNVEYVLEKGGVHDCLAYVESLDYLGKKGSEKALRGDFNDKFCFNQITKYLDLLV</sequence>
<dbReference type="Proteomes" id="UP000001997">
    <property type="component" value="Unassembled WGS sequence"/>
</dbReference>
<dbReference type="EMBL" id="CH408160">
    <property type="protein sequence ID" value="EDK40816.2"/>
    <property type="molecule type" value="Genomic_DNA"/>
</dbReference>
<dbReference type="GO" id="GO:0016787">
    <property type="term" value="F:hydrolase activity"/>
    <property type="evidence" value="ECO:0007669"/>
    <property type="project" value="UniProtKB-KW"/>
</dbReference>
<dbReference type="PANTHER" id="PTHR48081:SF31">
    <property type="entry name" value="STERYL ACETYL HYDROLASE MUG81-RELATED"/>
    <property type="match status" value="1"/>
</dbReference>
<evidence type="ECO:0000256" key="1">
    <source>
        <dbReference type="ARBA" id="ARBA00022801"/>
    </source>
</evidence>
<dbReference type="Pfam" id="PF10340">
    <property type="entry name" value="Say1_Mug180"/>
    <property type="match status" value="1"/>
</dbReference>
<evidence type="ECO:0000313" key="2">
    <source>
        <dbReference type="EMBL" id="EDK40816.2"/>
    </source>
</evidence>
<protein>
    <recommendedName>
        <fullName evidence="4">Alpha/beta hydrolase fold-3 domain-containing protein</fullName>
    </recommendedName>
</protein>
<reference evidence="2 3" key="1">
    <citation type="journal article" date="2009" name="Nature">
        <title>Evolution of pathogenicity and sexual reproduction in eight Candida genomes.</title>
        <authorList>
            <person name="Butler G."/>
            <person name="Rasmussen M.D."/>
            <person name="Lin M.F."/>
            <person name="Santos M.A."/>
            <person name="Sakthikumar S."/>
            <person name="Munro C.A."/>
            <person name="Rheinbay E."/>
            <person name="Grabherr M."/>
            <person name="Forche A."/>
            <person name="Reedy J.L."/>
            <person name="Agrafioti I."/>
            <person name="Arnaud M.B."/>
            <person name="Bates S."/>
            <person name="Brown A.J."/>
            <person name="Brunke S."/>
            <person name="Costanzo M.C."/>
            <person name="Fitzpatrick D.A."/>
            <person name="de Groot P.W."/>
            <person name="Harris D."/>
            <person name="Hoyer L.L."/>
            <person name="Hube B."/>
            <person name="Klis F.M."/>
            <person name="Kodira C."/>
            <person name="Lennard N."/>
            <person name="Logue M.E."/>
            <person name="Martin R."/>
            <person name="Neiman A.M."/>
            <person name="Nikolaou E."/>
            <person name="Quail M.A."/>
            <person name="Quinn J."/>
            <person name="Santos M.C."/>
            <person name="Schmitzberger F.F."/>
            <person name="Sherlock G."/>
            <person name="Shah P."/>
            <person name="Silverstein K.A."/>
            <person name="Skrzypek M.S."/>
            <person name="Soll D."/>
            <person name="Staggs R."/>
            <person name="Stansfield I."/>
            <person name="Stumpf M.P."/>
            <person name="Sudbery P.E."/>
            <person name="Srikantha T."/>
            <person name="Zeng Q."/>
            <person name="Berman J."/>
            <person name="Berriman M."/>
            <person name="Heitman J."/>
            <person name="Gow N.A."/>
            <person name="Lorenz M.C."/>
            <person name="Birren B.W."/>
            <person name="Kellis M."/>
            <person name="Cuomo C.A."/>
        </authorList>
    </citation>
    <scope>NUCLEOTIDE SEQUENCE [LARGE SCALE GENOMIC DNA]</scope>
    <source>
        <strain evidence="3">ATCC 6260 / CBS 566 / DSM 6381 / JCM 1539 / NBRC 10279 / NRRL Y-324</strain>
    </source>
</reference>
<dbReference type="OMA" id="PWVQPCT"/>
<dbReference type="eggNOG" id="ENOG502SBSE">
    <property type="taxonomic scope" value="Eukaryota"/>
</dbReference>
<evidence type="ECO:0008006" key="4">
    <source>
        <dbReference type="Google" id="ProtNLM"/>
    </source>
</evidence>
<dbReference type="PANTHER" id="PTHR48081">
    <property type="entry name" value="AB HYDROLASE SUPERFAMILY PROTEIN C4A8.06C"/>
    <property type="match status" value="1"/>
</dbReference>
<dbReference type="InterPro" id="IPR029058">
    <property type="entry name" value="AB_hydrolase_fold"/>
</dbReference>
<name>A5DNR3_PICGU</name>
<dbReference type="GeneID" id="5124599"/>
<dbReference type="VEuPathDB" id="FungiDB:PGUG_04914"/>
<dbReference type="Gene3D" id="3.40.50.1820">
    <property type="entry name" value="alpha/beta hydrolase"/>
    <property type="match status" value="1"/>
</dbReference>
<dbReference type="KEGG" id="pgu:PGUG_04914"/>
<dbReference type="SUPFAM" id="SSF53474">
    <property type="entry name" value="alpha/beta-Hydrolases"/>
    <property type="match status" value="1"/>
</dbReference>
<dbReference type="InParanoid" id="A5DNR3"/>
<dbReference type="ESTHER" id="picgu-a5dnr3">
    <property type="family name" value="Steryl_acetyl_hydrolase"/>
</dbReference>